<dbReference type="HOGENOM" id="CLU_067079_1_0_11"/>
<reference evidence="2 3" key="1">
    <citation type="journal article" date="2011" name="Stand. Genomic Sci.">
        <title>Complete genome sequence of Thermomonospora curvata type strain (B9).</title>
        <authorList>
            <person name="Chertkov O."/>
            <person name="Sikorski J."/>
            <person name="Nolan M."/>
            <person name="Lapidus A."/>
            <person name="Lucas S."/>
            <person name="Del Rio T.G."/>
            <person name="Tice H."/>
            <person name="Cheng J.F."/>
            <person name="Goodwin L."/>
            <person name="Pitluck S."/>
            <person name="Liolios K."/>
            <person name="Ivanova N."/>
            <person name="Mavromatis K."/>
            <person name="Mikhailova N."/>
            <person name="Ovchinnikova G."/>
            <person name="Pati A."/>
            <person name="Chen A."/>
            <person name="Palaniappan K."/>
            <person name="Djao O.D."/>
            <person name="Land M."/>
            <person name="Hauser L."/>
            <person name="Chang Y.J."/>
            <person name="Jeffries C.D."/>
            <person name="Brettin T."/>
            <person name="Han C."/>
            <person name="Detter J.C."/>
            <person name="Rohde M."/>
            <person name="Goker M."/>
            <person name="Woyke T."/>
            <person name="Bristow J."/>
            <person name="Eisen J.A."/>
            <person name="Markowitz V."/>
            <person name="Hugenholtz P."/>
            <person name="Klenk H.P."/>
            <person name="Kyrpides N.C."/>
        </authorList>
    </citation>
    <scope>NUCLEOTIDE SEQUENCE [LARGE SCALE GENOMIC DNA]</scope>
    <source>
        <strain evidence="3">ATCC 19995 / DSM 43183 / JCM 3096 / KCTC 9072 / NBRC 15933 / NCIMB 10081 / Henssen B9</strain>
    </source>
</reference>
<proteinExistence type="predicted"/>
<evidence type="ECO:0000313" key="2">
    <source>
        <dbReference type="EMBL" id="ACY95709.1"/>
    </source>
</evidence>
<protein>
    <recommendedName>
        <fullName evidence="4">S-adenosyl methyltransferase</fullName>
    </recommendedName>
</protein>
<dbReference type="PIRSF" id="PIRSF017393">
    <property type="entry name" value="MTase_SAV2177"/>
    <property type="match status" value="1"/>
</dbReference>
<dbReference type="Pfam" id="PF04672">
    <property type="entry name" value="Methyltransf_19"/>
    <property type="match status" value="1"/>
</dbReference>
<evidence type="ECO:0000313" key="3">
    <source>
        <dbReference type="Proteomes" id="UP000001918"/>
    </source>
</evidence>
<organism evidence="2 3">
    <name type="scientific">Thermomonospora curvata (strain ATCC 19995 / DSM 43183 / JCM 3096 / KCTC 9072 / NBRC 15933 / NCIMB 10081 / Henssen B9)</name>
    <dbReference type="NCBI Taxonomy" id="471852"/>
    <lineage>
        <taxon>Bacteria</taxon>
        <taxon>Bacillati</taxon>
        <taxon>Actinomycetota</taxon>
        <taxon>Actinomycetes</taxon>
        <taxon>Streptosporangiales</taxon>
        <taxon>Thermomonosporaceae</taxon>
        <taxon>Thermomonospora</taxon>
    </lineage>
</organism>
<dbReference type="AlphaFoldDB" id="D1ADJ9"/>
<dbReference type="RefSeq" id="WP_012850493.1">
    <property type="nucleotide sequence ID" value="NC_013510.1"/>
</dbReference>
<dbReference type="KEGG" id="tcu:Tcur_0101"/>
<dbReference type="Proteomes" id="UP000001918">
    <property type="component" value="Chromosome"/>
</dbReference>
<keyword evidence="3" id="KW-1185">Reference proteome</keyword>
<sequence length="285" mass="31573">MDADGPVPTDIPTDVPTSARIYNWALGGKDNFEIDRQFALQNIHYSPEIVDAARENRLFLYRVVRYLAAEAGIRQFIDLGCGLPTENNVHQVAQQFVSDARVLYVDIDPIVLAHARALLAGDGSTVVITADMRDPEAILEHPDAKRLIDFSEPLAVLYLSVGHHIKDEDDPHRVLYTIIDRAVPGSYLAFTQVVSTDPPERRAELDAIANAGGVPWQTRSPEEVDALLLGHGLEPVEPGLVDINNWRPDPDQPPLAPVPPELKPYEGASKLRKERFEYGGLLKKP</sequence>
<dbReference type="Gene3D" id="3.40.50.150">
    <property type="entry name" value="Vaccinia Virus protein VP39"/>
    <property type="match status" value="1"/>
</dbReference>
<feature type="region of interest" description="Disordered" evidence="1">
    <location>
        <begin position="246"/>
        <end position="269"/>
    </location>
</feature>
<dbReference type="EMBL" id="CP001738">
    <property type="protein sequence ID" value="ACY95709.1"/>
    <property type="molecule type" value="Genomic_DNA"/>
</dbReference>
<name>D1ADJ9_THECD</name>
<feature type="compositionally biased region" description="Pro residues" evidence="1">
    <location>
        <begin position="251"/>
        <end position="262"/>
    </location>
</feature>
<evidence type="ECO:0008006" key="4">
    <source>
        <dbReference type="Google" id="ProtNLM"/>
    </source>
</evidence>
<dbReference type="OrthoDB" id="3216820at2"/>
<evidence type="ECO:0000256" key="1">
    <source>
        <dbReference type="SAM" id="MobiDB-lite"/>
    </source>
</evidence>
<dbReference type="STRING" id="471852.Tcur_0101"/>
<accession>D1ADJ9</accession>
<dbReference type="InterPro" id="IPR029063">
    <property type="entry name" value="SAM-dependent_MTases_sf"/>
</dbReference>
<dbReference type="eggNOG" id="COG4106">
    <property type="taxonomic scope" value="Bacteria"/>
</dbReference>
<gene>
    <name evidence="2" type="ordered locus">Tcur_0101</name>
</gene>
<dbReference type="SUPFAM" id="SSF53335">
    <property type="entry name" value="S-adenosyl-L-methionine-dependent methyltransferases"/>
    <property type="match status" value="1"/>
</dbReference>
<dbReference type="CDD" id="cd02440">
    <property type="entry name" value="AdoMet_MTases"/>
    <property type="match status" value="1"/>
</dbReference>
<dbReference type="InterPro" id="IPR006764">
    <property type="entry name" value="SAM_dep_MeTrfase_SAV2177_type"/>
</dbReference>